<keyword evidence="1" id="KW-0378">Hydrolase</keyword>
<evidence type="ECO:0000256" key="1">
    <source>
        <dbReference type="PROSITE-ProRule" id="PRU01122"/>
    </source>
</evidence>
<dbReference type="Gene3D" id="3.30.230.10">
    <property type="match status" value="1"/>
</dbReference>
<dbReference type="GO" id="GO:0004252">
    <property type="term" value="F:serine-type endopeptidase activity"/>
    <property type="evidence" value="ECO:0007669"/>
    <property type="project" value="UniProtKB-UniRule"/>
</dbReference>
<dbReference type="GO" id="GO:0030163">
    <property type="term" value="P:protein catabolic process"/>
    <property type="evidence" value="ECO:0007669"/>
    <property type="project" value="InterPro"/>
</dbReference>
<protein>
    <recommendedName>
        <fullName evidence="2">Lon proteolytic domain-containing protein</fullName>
    </recommendedName>
</protein>
<gene>
    <name evidence="3" type="ORF">BOKJ2_LOCUS7022</name>
</gene>
<dbReference type="InterPro" id="IPR008269">
    <property type="entry name" value="Lon_proteolytic"/>
</dbReference>
<dbReference type="InterPro" id="IPR020568">
    <property type="entry name" value="Ribosomal_Su5_D2-typ_SF"/>
</dbReference>
<dbReference type="PANTHER" id="PTHR10046">
    <property type="entry name" value="ATP DEPENDENT LON PROTEASE FAMILY MEMBER"/>
    <property type="match status" value="1"/>
</dbReference>
<keyword evidence="1" id="KW-0720">Serine protease</keyword>
<dbReference type="Proteomes" id="UP000783686">
    <property type="component" value="Unassembled WGS sequence"/>
</dbReference>
<dbReference type="Proteomes" id="UP000614601">
    <property type="component" value="Unassembled WGS sequence"/>
</dbReference>
<dbReference type="PROSITE" id="PS51786">
    <property type="entry name" value="LON_PROTEOLYTIC"/>
    <property type="match status" value="1"/>
</dbReference>
<evidence type="ECO:0000259" key="2">
    <source>
        <dbReference type="PROSITE" id="PS51786"/>
    </source>
</evidence>
<reference evidence="3" key="1">
    <citation type="submission" date="2020-09" db="EMBL/GenBank/DDBJ databases">
        <authorList>
            <person name="Kikuchi T."/>
        </authorList>
    </citation>
    <scope>NUCLEOTIDE SEQUENCE</scope>
    <source>
        <strain evidence="3">SH1</strain>
    </source>
</reference>
<dbReference type="SUPFAM" id="SSF54211">
    <property type="entry name" value="Ribosomal protein S5 domain 2-like"/>
    <property type="match status" value="1"/>
</dbReference>
<organism evidence="3 4">
    <name type="scientific">Bursaphelenchus okinawaensis</name>
    <dbReference type="NCBI Taxonomy" id="465554"/>
    <lineage>
        <taxon>Eukaryota</taxon>
        <taxon>Metazoa</taxon>
        <taxon>Ecdysozoa</taxon>
        <taxon>Nematoda</taxon>
        <taxon>Chromadorea</taxon>
        <taxon>Rhabditida</taxon>
        <taxon>Tylenchina</taxon>
        <taxon>Tylenchomorpha</taxon>
        <taxon>Aphelenchoidea</taxon>
        <taxon>Aphelenchoididae</taxon>
        <taxon>Bursaphelenchus</taxon>
    </lineage>
</organism>
<dbReference type="EMBL" id="CAJFCW020000003">
    <property type="protein sequence ID" value="CAG9107519.1"/>
    <property type="molecule type" value="Genomic_DNA"/>
</dbReference>
<feature type="active site" evidence="1">
    <location>
        <position position="81"/>
    </location>
</feature>
<evidence type="ECO:0000313" key="4">
    <source>
        <dbReference type="Proteomes" id="UP000614601"/>
    </source>
</evidence>
<dbReference type="InterPro" id="IPR014721">
    <property type="entry name" value="Ribsml_uS5_D2-typ_fold_subgr"/>
</dbReference>
<dbReference type="GO" id="GO:0005524">
    <property type="term" value="F:ATP binding"/>
    <property type="evidence" value="ECO:0007669"/>
    <property type="project" value="InterPro"/>
</dbReference>
<proteinExistence type="inferred from homology"/>
<dbReference type="EMBL" id="CAJFDH010000003">
    <property type="protein sequence ID" value="CAD5217307.1"/>
    <property type="molecule type" value="Genomic_DNA"/>
</dbReference>
<comment type="similarity">
    <text evidence="1">Belongs to the peptidase S16 family.</text>
</comment>
<keyword evidence="1" id="KW-0645">Protease</keyword>
<dbReference type="AlphaFoldDB" id="A0A811KR15"/>
<keyword evidence="4" id="KW-1185">Reference proteome</keyword>
<dbReference type="OrthoDB" id="5849321at2759"/>
<evidence type="ECO:0000313" key="3">
    <source>
        <dbReference type="EMBL" id="CAD5217307.1"/>
    </source>
</evidence>
<comment type="caution">
    <text evidence="3">The sequence shown here is derived from an EMBL/GenBank/DDBJ whole genome shotgun (WGS) entry which is preliminary data.</text>
</comment>
<dbReference type="PRINTS" id="PR00830">
    <property type="entry name" value="ENDOLAPTASE"/>
</dbReference>
<dbReference type="GO" id="GO:0006508">
    <property type="term" value="P:proteolysis"/>
    <property type="evidence" value="ECO:0007669"/>
    <property type="project" value="UniProtKB-KW"/>
</dbReference>
<dbReference type="Pfam" id="PF05362">
    <property type="entry name" value="Lon_C"/>
    <property type="match status" value="1"/>
</dbReference>
<dbReference type="GO" id="GO:0004176">
    <property type="term" value="F:ATP-dependent peptidase activity"/>
    <property type="evidence" value="ECO:0007669"/>
    <property type="project" value="UniProtKB-UniRule"/>
</dbReference>
<sequence>MSLLRSKAVDYDLDFDQLKNSDLHIHMPAGAVAKDGPSAGCAFTLALFSLLSGRKVRSDSACTGEISLTGKVLPVGGVKEKVLAAHRAGIMRLSLPKENQRDIADLDPTVLDQMNILFVDNADELISKMIKTEASDAAKL</sequence>
<feature type="active site" evidence="1">
    <location>
        <position position="38"/>
    </location>
</feature>
<accession>A0A811KR15</accession>
<feature type="domain" description="Lon proteolytic" evidence="2">
    <location>
        <begin position="1"/>
        <end position="132"/>
    </location>
</feature>
<name>A0A811KR15_9BILA</name>
<dbReference type="InterPro" id="IPR027065">
    <property type="entry name" value="Lon_Prtase"/>
</dbReference>